<reference evidence="1 2" key="1">
    <citation type="journal article" date="2022" name="New Phytol.">
        <title>Ecological generalism drives hyperdiversity of secondary metabolite gene clusters in xylarialean endophytes.</title>
        <authorList>
            <person name="Franco M.E.E."/>
            <person name="Wisecaver J.H."/>
            <person name="Arnold A.E."/>
            <person name="Ju Y.M."/>
            <person name="Slot J.C."/>
            <person name="Ahrendt S."/>
            <person name="Moore L.P."/>
            <person name="Eastman K.E."/>
            <person name="Scott K."/>
            <person name="Konkel Z."/>
            <person name="Mondo S.J."/>
            <person name="Kuo A."/>
            <person name="Hayes R.D."/>
            <person name="Haridas S."/>
            <person name="Andreopoulos B."/>
            <person name="Riley R."/>
            <person name="LaButti K."/>
            <person name="Pangilinan J."/>
            <person name="Lipzen A."/>
            <person name="Amirebrahimi M."/>
            <person name="Yan J."/>
            <person name="Adam C."/>
            <person name="Keymanesh K."/>
            <person name="Ng V."/>
            <person name="Louie K."/>
            <person name="Northen T."/>
            <person name="Drula E."/>
            <person name="Henrissat B."/>
            <person name="Hsieh H.M."/>
            <person name="Youens-Clark K."/>
            <person name="Lutzoni F."/>
            <person name="Miadlikowska J."/>
            <person name="Eastwood D.C."/>
            <person name="Hamelin R.C."/>
            <person name="Grigoriev I.V."/>
            <person name="U'Ren J.M."/>
        </authorList>
    </citation>
    <scope>NUCLEOTIDE SEQUENCE [LARGE SCALE GENOMIC DNA]</scope>
    <source>
        <strain evidence="1 2">CBS 119005</strain>
    </source>
</reference>
<protein>
    <submittedName>
        <fullName evidence="1">Uncharacterized protein</fullName>
    </submittedName>
</protein>
<dbReference type="EMBL" id="MU393566">
    <property type="protein sequence ID" value="KAI4860976.1"/>
    <property type="molecule type" value="Genomic_DNA"/>
</dbReference>
<gene>
    <name evidence="1" type="ORF">F4820DRAFT_84353</name>
</gene>
<accession>A0ACB9YNL8</accession>
<name>A0ACB9YNL8_9PEZI</name>
<dbReference type="Proteomes" id="UP001497700">
    <property type="component" value="Unassembled WGS sequence"/>
</dbReference>
<evidence type="ECO:0000313" key="1">
    <source>
        <dbReference type="EMBL" id="KAI4860976.1"/>
    </source>
</evidence>
<sequence>MASRIPPLLDTYLGLPPETSLVLLSGILGSTTNWLVFRYLYSLLSAPSNPVAKEDGVNVVLVSFLRDYTFWKDGAGKLGIDLDVSTRKGKFVFVDGLSGLFYAPQSHAPIRTPGGAPGGRSLSSATLQHLRKGLEDAVTQVQHSASPEQRTVLIVDQPDLLLAASGDGISSQGLRETLLDIREKVHSSIVTLSADEPLISSQATSLEKDHAALGISLAHDAHLIISLRMLDTGAARDVSGVLRVTPGGGIDDSMEVVEERELLYFVAGDGGVRVFERGQ</sequence>
<comment type="caution">
    <text evidence="1">The sequence shown here is derived from an EMBL/GenBank/DDBJ whole genome shotgun (WGS) entry which is preliminary data.</text>
</comment>
<proteinExistence type="predicted"/>
<organism evidence="1 2">
    <name type="scientific">Hypoxylon rubiginosum</name>
    <dbReference type="NCBI Taxonomy" id="110542"/>
    <lineage>
        <taxon>Eukaryota</taxon>
        <taxon>Fungi</taxon>
        <taxon>Dikarya</taxon>
        <taxon>Ascomycota</taxon>
        <taxon>Pezizomycotina</taxon>
        <taxon>Sordariomycetes</taxon>
        <taxon>Xylariomycetidae</taxon>
        <taxon>Xylariales</taxon>
        <taxon>Hypoxylaceae</taxon>
        <taxon>Hypoxylon</taxon>
    </lineage>
</organism>
<evidence type="ECO:0000313" key="2">
    <source>
        <dbReference type="Proteomes" id="UP001497700"/>
    </source>
</evidence>
<keyword evidence="2" id="KW-1185">Reference proteome</keyword>